<comment type="caution">
    <text evidence="1">The sequence shown here is derived from an EMBL/GenBank/DDBJ whole genome shotgun (WGS) entry which is preliminary data.</text>
</comment>
<dbReference type="InterPro" id="IPR038695">
    <property type="entry name" value="Saro_0823-like_sf"/>
</dbReference>
<reference evidence="1 2" key="1">
    <citation type="submission" date="2020-08" db="EMBL/GenBank/DDBJ databases">
        <authorList>
            <person name="Seo M.-J."/>
        </authorList>
    </citation>
    <scope>NUCLEOTIDE SEQUENCE [LARGE SCALE GENOMIC DNA]</scope>
    <source>
        <strain evidence="1 2">MBLA0160</strain>
    </source>
</reference>
<dbReference type="Pfam" id="PF02643">
    <property type="entry name" value="DUF192"/>
    <property type="match status" value="1"/>
</dbReference>
<dbReference type="PANTHER" id="PTHR37953">
    <property type="entry name" value="UPF0127 PROTEIN MJ1496"/>
    <property type="match status" value="1"/>
</dbReference>
<evidence type="ECO:0000313" key="2">
    <source>
        <dbReference type="Proteomes" id="UP000546257"/>
    </source>
</evidence>
<dbReference type="Proteomes" id="UP000546257">
    <property type="component" value="Unassembled WGS sequence"/>
</dbReference>
<accession>A0A7J9SMA9</accession>
<dbReference type="Gene3D" id="2.60.120.1140">
    <property type="entry name" value="Protein of unknown function DUF192"/>
    <property type="match status" value="1"/>
</dbReference>
<keyword evidence="2" id="KW-1185">Reference proteome</keyword>
<protein>
    <submittedName>
        <fullName evidence="1">DUF192 domain-containing protein</fullName>
    </submittedName>
</protein>
<name>A0A7J9SMA9_9EURY</name>
<dbReference type="InterPro" id="IPR003795">
    <property type="entry name" value="DUF192"/>
</dbReference>
<evidence type="ECO:0000313" key="1">
    <source>
        <dbReference type="EMBL" id="MBB6647543.1"/>
    </source>
</evidence>
<proteinExistence type="predicted"/>
<sequence length="115" mass="12815">MRLEHRTDGTRRTLASDVEVVDSFLSRARGLMFRRSVPDDYAMVFRFDDADTRDLHMAFVPFDIDAVWVVGSEVVETKRLRAWRGVGAAVADTVMELPAGAAADVEVGDTVRVVE</sequence>
<organism evidence="1 2">
    <name type="scientific">Halobellus ruber</name>
    <dbReference type="NCBI Taxonomy" id="2761102"/>
    <lineage>
        <taxon>Archaea</taxon>
        <taxon>Methanobacteriati</taxon>
        <taxon>Methanobacteriota</taxon>
        <taxon>Stenosarchaea group</taxon>
        <taxon>Halobacteria</taxon>
        <taxon>Halobacteriales</taxon>
        <taxon>Haloferacaceae</taxon>
        <taxon>Halobellus</taxon>
    </lineage>
</organism>
<gene>
    <name evidence="1" type="ORF">H5V44_14835</name>
</gene>
<dbReference type="AlphaFoldDB" id="A0A7J9SMA9"/>
<dbReference type="EMBL" id="JACKXD010000006">
    <property type="protein sequence ID" value="MBB6647543.1"/>
    <property type="molecule type" value="Genomic_DNA"/>
</dbReference>
<dbReference type="RefSeq" id="WP_185193921.1">
    <property type="nucleotide sequence ID" value="NZ_JACKXD010000006.1"/>
</dbReference>
<dbReference type="PANTHER" id="PTHR37953:SF1">
    <property type="entry name" value="UPF0127 PROTEIN MJ1496"/>
    <property type="match status" value="1"/>
</dbReference>